<keyword evidence="1" id="KW-0805">Transcription regulation</keyword>
<sequence>MAARSLILPSGLAEATELPCGYRFDPTDEELVFYYLKSKLEKTLILDVVKTLDGDPNTLYDDDPWNIFHSQLTGFFYVSTKWKGMADKRRDRRTPSGTWRNQNRKPILDSEGNILYVKKQFRFEETGKKNRSGLWLMTEFSSKYEGRKGEYVLCRIYNKDALGKKREYSVEKEEGNGKSKKMRQDNLGYTYWEDENFGDPNPSLERQDNIVSAYCENENFGDPNPSLERTPEYEDNGDSLFWDDILFYDQCP</sequence>
<proteinExistence type="predicted"/>
<keyword evidence="2" id="KW-0238">DNA-binding</keyword>
<evidence type="ECO:0000256" key="2">
    <source>
        <dbReference type="ARBA" id="ARBA00023125"/>
    </source>
</evidence>
<dbReference type="SUPFAM" id="SSF101941">
    <property type="entry name" value="NAC domain"/>
    <property type="match status" value="1"/>
</dbReference>
<dbReference type="GO" id="GO:0048731">
    <property type="term" value="P:system development"/>
    <property type="evidence" value="ECO:0007669"/>
    <property type="project" value="TreeGrafter"/>
</dbReference>
<reference evidence="6" key="1">
    <citation type="journal article" date="2015" name="PLoS ONE">
        <title>Genome-Wide Analysis of the NAC Gene Family in Physic Nut (Jatropha curcas L.).</title>
        <authorList>
            <person name="Wu Z."/>
            <person name="Xu X."/>
            <person name="Xiong W."/>
            <person name="Wu P."/>
            <person name="Chen Y."/>
            <person name="Li M."/>
            <person name="Wu G."/>
            <person name="Jiang H."/>
        </authorList>
    </citation>
    <scope>NUCLEOTIDE SEQUENCE</scope>
</reference>
<dbReference type="GO" id="GO:0003677">
    <property type="term" value="F:DNA binding"/>
    <property type="evidence" value="ECO:0007669"/>
    <property type="project" value="UniProtKB-KW"/>
</dbReference>
<dbReference type="GO" id="GO:0006355">
    <property type="term" value="P:regulation of DNA-templated transcription"/>
    <property type="evidence" value="ECO:0007669"/>
    <property type="project" value="InterPro"/>
</dbReference>
<dbReference type="AlphaFoldDB" id="R4NHT0"/>
<evidence type="ECO:0000256" key="4">
    <source>
        <dbReference type="ARBA" id="ARBA00023242"/>
    </source>
</evidence>
<evidence type="ECO:0000313" key="6">
    <source>
        <dbReference type="EMBL" id="AGL39740.1"/>
    </source>
</evidence>
<accession>R4NHT0</accession>
<dbReference type="Gene3D" id="2.170.150.80">
    <property type="entry name" value="NAC domain"/>
    <property type="match status" value="1"/>
</dbReference>
<evidence type="ECO:0000259" key="5">
    <source>
        <dbReference type="PROSITE" id="PS51005"/>
    </source>
</evidence>
<dbReference type="KEGG" id="jcu:105637224"/>
<dbReference type="Pfam" id="PF02365">
    <property type="entry name" value="NAM"/>
    <property type="match status" value="1"/>
</dbReference>
<dbReference type="PANTHER" id="PTHR31719:SF164">
    <property type="entry name" value="NAC DOMAIN-CONTAINING PROTEIN"/>
    <property type="match status" value="1"/>
</dbReference>
<dbReference type="PROSITE" id="PS51005">
    <property type="entry name" value="NAC"/>
    <property type="match status" value="1"/>
</dbReference>
<name>R4NHT0_JATCU</name>
<evidence type="ECO:0000256" key="3">
    <source>
        <dbReference type="ARBA" id="ARBA00023163"/>
    </source>
</evidence>
<organism evidence="6">
    <name type="scientific">Jatropha curcas</name>
    <name type="common">Barbados nut</name>
    <dbReference type="NCBI Taxonomy" id="180498"/>
    <lineage>
        <taxon>Eukaryota</taxon>
        <taxon>Viridiplantae</taxon>
        <taxon>Streptophyta</taxon>
        <taxon>Embryophyta</taxon>
        <taxon>Tracheophyta</taxon>
        <taxon>Spermatophyta</taxon>
        <taxon>Magnoliopsida</taxon>
        <taxon>eudicotyledons</taxon>
        <taxon>Gunneridae</taxon>
        <taxon>Pentapetalae</taxon>
        <taxon>rosids</taxon>
        <taxon>fabids</taxon>
        <taxon>Malpighiales</taxon>
        <taxon>Euphorbiaceae</taxon>
        <taxon>Crotonoideae</taxon>
        <taxon>Jatropheae</taxon>
        <taxon>Jatropha</taxon>
    </lineage>
</organism>
<dbReference type="EMBL" id="KC775362">
    <property type="protein sequence ID" value="AGL39740.1"/>
    <property type="molecule type" value="Genomic_DNA"/>
</dbReference>
<evidence type="ECO:0000256" key="1">
    <source>
        <dbReference type="ARBA" id="ARBA00023015"/>
    </source>
</evidence>
<protein>
    <submittedName>
        <fullName evidence="6">NAC transcription factor 084</fullName>
    </submittedName>
</protein>
<keyword evidence="4" id="KW-0539">Nucleus</keyword>
<keyword evidence="3" id="KW-0804">Transcription</keyword>
<dbReference type="InterPro" id="IPR036093">
    <property type="entry name" value="NAC_dom_sf"/>
</dbReference>
<dbReference type="InterPro" id="IPR003441">
    <property type="entry name" value="NAC-dom"/>
</dbReference>
<feature type="domain" description="NAC" evidence="5">
    <location>
        <begin position="18"/>
        <end position="159"/>
    </location>
</feature>
<dbReference type="GeneID" id="105637224"/>
<dbReference type="PANTHER" id="PTHR31719">
    <property type="entry name" value="NAC TRANSCRIPTION FACTOR 56"/>
    <property type="match status" value="1"/>
</dbReference>